<evidence type="ECO:0000256" key="1">
    <source>
        <dbReference type="SAM" id="Phobius"/>
    </source>
</evidence>
<proteinExistence type="predicted"/>
<feature type="transmembrane region" description="Helical" evidence="1">
    <location>
        <begin position="122"/>
        <end position="139"/>
    </location>
</feature>
<keyword evidence="1" id="KW-1133">Transmembrane helix</keyword>
<dbReference type="OrthoDB" id="9809908at2"/>
<dbReference type="Pfam" id="PF06580">
    <property type="entry name" value="His_kinase"/>
    <property type="match status" value="1"/>
</dbReference>
<dbReference type="InterPro" id="IPR036890">
    <property type="entry name" value="HATPase_C_sf"/>
</dbReference>
<feature type="transmembrane region" description="Helical" evidence="1">
    <location>
        <begin position="80"/>
        <end position="102"/>
    </location>
</feature>
<evidence type="ECO:0000313" key="4">
    <source>
        <dbReference type="Proteomes" id="UP000002774"/>
    </source>
</evidence>
<reference evidence="3" key="1">
    <citation type="submission" date="2011-09" db="EMBL/GenBank/DDBJ databases">
        <title>The permanent draft genome of Mucilaginibacter paludis DSM 18603.</title>
        <authorList>
            <consortium name="US DOE Joint Genome Institute (JGI-PGF)"/>
            <person name="Lucas S."/>
            <person name="Han J."/>
            <person name="Lapidus A."/>
            <person name="Bruce D."/>
            <person name="Goodwin L."/>
            <person name="Pitluck S."/>
            <person name="Peters L."/>
            <person name="Kyrpides N."/>
            <person name="Mavromatis K."/>
            <person name="Ivanova N."/>
            <person name="Mikhailova N."/>
            <person name="Held B."/>
            <person name="Detter J.C."/>
            <person name="Tapia R."/>
            <person name="Han C."/>
            <person name="Land M."/>
            <person name="Hauser L."/>
            <person name="Markowitz V."/>
            <person name="Cheng J.-F."/>
            <person name="Hugenholtz P."/>
            <person name="Woyke T."/>
            <person name="Wu D."/>
            <person name="Tindall B."/>
            <person name="Brambilla E."/>
            <person name="Klenk H.-P."/>
            <person name="Eisen J.A."/>
        </authorList>
    </citation>
    <scope>NUCLEOTIDE SEQUENCE [LARGE SCALE GENOMIC DNA]</scope>
    <source>
        <strain evidence="3">DSM 18603</strain>
    </source>
</reference>
<keyword evidence="3" id="KW-0808">Transferase</keyword>
<dbReference type="HOGENOM" id="CLU_020473_0_0_10"/>
<feature type="domain" description="Signal transduction histidine kinase internal region" evidence="2">
    <location>
        <begin position="159"/>
        <end position="238"/>
    </location>
</feature>
<dbReference type="STRING" id="714943.Mucpa_0967"/>
<protein>
    <submittedName>
        <fullName evidence="3">Signal transduction histidine kinase</fullName>
    </submittedName>
</protein>
<dbReference type="PANTHER" id="PTHR34220">
    <property type="entry name" value="SENSOR HISTIDINE KINASE YPDA"/>
    <property type="match status" value="1"/>
</dbReference>
<dbReference type="GO" id="GO:0016020">
    <property type="term" value="C:membrane"/>
    <property type="evidence" value="ECO:0007669"/>
    <property type="project" value="InterPro"/>
</dbReference>
<keyword evidence="3" id="KW-0418">Kinase</keyword>
<dbReference type="InterPro" id="IPR050640">
    <property type="entry name" value="Bact_2-comp_sensor_kinase"/>
</dbReference>
<gene>
    <name evidence="3" type="ORF">Mucpa_0967</name>
</gene>
<keyword evidence="4" id="KW-1185">Reference proteome</keyword>
<evidence type="ECO:0000259" key="2">
    <source>
        <dbReference type="Pfam" id="PF06580"/>
    </source>
</evidence>
<keyword evidence="1" id="KW-0812">Transmembrane</keyword>
<dbReference type="EMBL" id="CM001403">
    <property type="protein sequence ID" value="EHQ25142.1"/>
    <property type="molecule type" value="Genomic_DNA"/>
</dbReference>
<dbReference type="InterPro" id="IPR010559">
    <property type="entry name" value="Sig_transdc_His_kin_internal"/>
</dbReference>
<dbReference type="RefSeq" id="WP_008504798.1">
    <property type="nucleotide sequence ID" value="NZ_CM001403.1"/>
</dbReference>
<accession>H1YCX1</accession>
<dbReference type="GO" id="GO:0000155">
    <property type="term" value="F:phosphorelay sensor kinase activity"/>
    <property type="evidence" value="ECO:0007669"/>
    <property type="project" value="InterPro"/>
</dbReference>
<sequence>MDKNERRICWYSSLLIALMMNSAKLLALRENGVVARYWHFNLAELSFQAGFNLLFCYLMFYLNLQRSSRIAICRQQKRLILYYAANAFVIAGTAILSISLQFSLFADSSLRRFFWPGHFGRFLLSTVLIGIVVKIILLLREGKEKEIAHEHLKSAYMAAELELLKEQMNPHFLFNALSSLSGVIREDPDLAQKYLRELSNVFRYAITHAKVNLVSLDEELTMLQSFAQLITMRLEDAFELDVDIPSQMRNLKLPHLSLQPLLENAVKHNAATRKKPLRVRIYMESMVGEGLVGSGEYLVGTSESLGSRGEAASDTVSSGFAAQQQPAKLVITNNIRQIPAPESSNGLGLANLNERFKIMMQSEIEISKTHEYFTVKLPLTT</sequence>
<feature type="transmembrane region" description="Helical" evidence="1">
    <location>
        <begin position="37"/>
        <end position="60"/>
    </location>
</feature>
<dbReference type="Gene3D" id="3.30.565.10">
    <property type="entry name" value="Histidine kinase-like ATPase, C-terminal domain"/>
    <property type="match status" value="1"/>
</dbReference>
<dbReference type="Proteomes" id="UP000002774">
    <property type="component" value="Chromosome"/>
</dbReference>
<name>H1YCX1_9SPHI</name>
<organism evidence="3 4">
    <name type="scientific">Mucilaginibacter paludis DSM 18603</name>
    <dbReference type="NCBI Taxonomy" id="714943"/>
    <lineage>
        <taxon>Bacteria</taxon>
        <taxon>Pseudomonadati</taxon>
        <taxon>Bacteroidota</taxon>
        <taxon>Sphingobacteriia</taxon>
        <taxon>Sphingobacteriales</taxon>
        <taxon>Sphingobacteriaceae</taxon>
        <taxon>Mucilaginibacter</taxon>
    </lineage>
</organism>
<dbReference type="AlphaFoldDB" id="H1YCX1"/>
<dbReference type="PANTHER" id="PTHR34220:SF7">
    <property type="entry name" value="SENSOR HISTIDINE KINASE YPDA"/>
    <property type="match status" value="1"/>
</dbReference>
<keyword evidence="1" id="KW-0472">Membrane</keyword>
<dbReference type="eggNOG" id="COG2972">
    <property type="taxonomic scope" value="Bacteria"/>
</dbReference>
<evidence type="ECO:0000313" key="3">
    <source>
        <dbReference type="EMBL" id="EHQ25142.1"/>
    </source>
</evidence>